<dbReference type="EMBL" id="CAXKWB010038761">
    <property type="protein sequence ID" value="CAL4152309.1"/>
    <property type="molecule type" value="Genomic_DNA"/>
</dbReference>
<evidence type="ECO:0000313" key="1">
    <source>
        <dbReference type="EMBL" id="CAL4152309.1"/>
    </source>
</evidence>
<reference evidence="1 2" key="1">
    <citation type="submission" date="2024-05" db="EMBL/GenBank/DDBJ databases">
        <authorList>
            <person name="Wallberg A."/>
        </authorList>
    </citation>
    <scope>NUCLEOTIDE SEQUENCE [LARGE SCALE GENOMIC DNA]</scope>
</reference>
<sequence length="135" mass="15208">VFYACNIPFSVAENEYMKKLIPMLRGCSYKPPTRHDIVGNLVDVIHEECEETLASELEGQRVTLIQDGCSNIHKQHILGSFLHNGGTVAYFIRSVDTGSEKKTAEYCCNIAENEIDYCEKTYKCKVIGFCSDSEN</sequence>
<comment type="caution">
    <text evidence="1">The sequence shown here is derived from an EMBL/GenBank/DDBJ whole genome shotgun (WGS) entry which is preliminary data.</text>
</comment>
<keyword evidence="2" id="KW-1185">Reference proteome</keyword>
<accession>A0AAV2RYU0</accession>
<protein>
    <submittedName>
        <fullName evidence="1">Uncharacterized protein</fullName>
    </submittedName>
</protein>
<feature type="non-terminal residue" evidence="1">
    <location>
        <position position="1"/>
    </location>
</feature>
<gene>
    <name evidence="1" type="ORF">MNOR_LOCUS30932</name>
</gene>
<evidence type="ECO:0000313" key="2">
    <source>
        <dbReference type="Proteomes" id="UP001497623"/>
    </source>
</evidence>
<organism evidence="1 2">
    <name type="scientific">Meganyctiphanes norvegica</name>
    <name type="common">Northern krill</name>
    <name type="synonym">Thysanopoda norvegica</name>
    <dbReference type="NCBI Taxonomy" id="48144"/>
    <lineage>
        <taxon>Eukaryota</taxon>
        <taxon>Metazoa</taxon>
        <taxon>Ecdysozoa</taxon>
        <taxon>Arthropoda</taxon>
        <taxon>Crustacea</taxon>
        <taxon>Multicrustacea</taxon>
        <taxon>Malacostraca</taxon>
        <taxon>Eumalacostraca</taxon>
        <taxon>Eucarida</taxon>
        <taxon>Euphausiacea</taxon>
        <taxon>Euphausiidae</taxon>
        <taxon>Meganyctiphanes</taxon>
    </lineage>
</organism>
<dbReference type="AlphaFoldDB" id="A0AAV2RYU0"/>
<dbReference type="Proteomes" id="UP001497623">
    <property type="component" value="Unassembled WGS sequence"/>
</dbReference>
<proteinExistence type="predicted"/>
<name>A0AAV2RYU0_MEGNR</name>